<gene>
    <name evidence="1" type="ORF">BpHYR1_052971</name>
</gene>
<organism evidence="1 2">
    <name type="scientific">Brachionus plicatilis</name>
    <name type="common">Marine rotifer</name>
    <name type="synonym">Brachionus muelleri</name>
    <dbReference type="NCBI Taxonomy" id="10195"/>
    <lineage>
        <taxon>Eukaryota</taxon>
        <taxon>Metazoa</taxon>
        <taxon>Spiralia</taxon>
        <taxon>Gnathifera</taxon>
        <taxon>Rotifera</taxon>
        <taxon>Eurotatoria</taxon>
        <taxon>Monogononta</taxon>
        <taxon>Pseudotrocha</taxon>
        <taxon>Ploima</taxon>
        <taxon>Brachionidae</taxon>
        <taxon>Brachionus</taxon>
    </lineage>
</organism>
<accession>A0A3M7RVK9</accession>
<proteinExistence type="predicted"/>
<evidence type="ECO:0000313" key="1">
    <source>
        <dbReference type="EMBL" id="RNA27611.1"/>
    </source>
</evidence>
<sequence length="183" mass="20422">MPDENELDSSGSCECSVSSKLIRSFLGICFPFCLESSNGGLDDVDEHGDDETVRACEFSTCDKSAWVESSIDSNRAPRCPEESHCLHSIVDLRKIKILCQQPHFLNILKGLSNKLYYKLMAVILKTESKLLKITEISDWFKIMNPHNYLGFGVDDVDGAAFDCNQCFGLARKNSNLRTTGCSH</sequence>
<evidence type="ECO:0000313" key="2">
    <source>
        <dbReference type="Proteomes" id="UP000276133"/>
    </source>
</evidence>
<dbReference type="AlphaFoldDB" id="A0A3M7RVK9"/>
<comment type="caution">
    <text evidence="1">The sequence shown here is derived from an EMBL/GenBank/DDBJ whole genome shotgun (WGS) entry which is preliminary data.</text>
</comment>
<reference evidence="1 2" key="1">
    <citation type="journal article" date="2018" name="Sci. Rep.">
        <title>Genomic signatures of local adaptation to the degree of environmental predictability in rotifers.</title>
        <authorList>
            <person name="Franch-Gras L."/>
            <person name="Hahn C."/>
            <person name="Garcia-Roger E.M."/>
            <person name="Carmona M.J."/>
            <person name="Serra M."/>
            <person name="Gomez A."/>
        </authorList>
    </citation>
    <scope>NUCLEOTIDE SEQUENCE [LARGE SCALE GENOMIC DNA]</scope>
    <source>
        <strain evidence="1">HYR1</strain>
    </source>
</reference>
<dbReference type="EMBL" id="REGN01002519">
    <property type="protein sequence ID" value="RNA27611.1"/>
    <property type="molecule type" value="Genomic_DNA"/>
</dbReference>
<protein>
    <submittedName>
        <fullName evidence="1">Uncharacterized protein</fullName>
    </submittedName>
</protein>
<dbReference type="Proteomes" id="UP000276133">
    <property type="component" value="Unassembled WGS sequence"/>
</dbReference>
<keyword evidence="2" id="KW-1185">Reference proteome</keyword>
<name>A0A3M7RVK9_BRAPC</name>